<evidence type="ECO:0000313" key="6">
    <source>
        <dbReference type="EMBL" id="GAA3838783.1"/>
    </source>
</evidence>
<dbReference type="InterPro" id="IPR018062">
    <property type="entry name" value="HTH_AraC-typ_CS"/>
</dbReference>
<dbReference type="Pfam" id="PF02311">
    <property type="entry name" value="AraC_binding"/>
    <property type="match status" value="1"/>
</dbReference>
<evidence type="ECO:0000259" key="5">
    <source>
        <dbReference type="PROSITE" id="PS01124"/>
    </source>
</evidence>
<dbReference type="InterPro" id="IPR003313">
    <property type="entry name" value="AraC-bd"/>
</dbReference>
<reference evidence="7" key="1">
    <citation type="journal article" date="2019" name="Int. J. Syst. Evol. Microbiol.">
        <title>The Global Catalogue of Microorganisms (GCM) 10K type strain sequencing project: providing services to taxonomists for standard genome sequencing and annotation.</title>
        <authorList>
            <consortium name="The Broad Institute Genomics Platform"/>
            <consortium name="The Broad Institute Genome Sequencing Center for Infectious Disease"/>
            <person name="Wu L."/>
            <person name="Ma J."/>
        </authorList>
    </citation>
    <scope>NUCLEOTIDE SEQUENCE [LARGE SCALE GENOMIC DNA]</scope>
    <source>
        <strain evidence="7">JCM 16908</strain>
    </source>
</reference>
<dbReference type="PANTHER" id="PTHR46796:SF2">
    <property type="entry name" value="TRANSCRIPTIONAL REGULATORY PROTEIN"/>
    <property type="match status" value="1"/>
</dbReference>
<dbReference type="SUPFAM" id="SSF51215">
    <property type="entry name" value="Regulatory protein AraC"/>
    <property type="match status" value="1"/>
</dbReference>
<dbReference type="SUPFAM" id="SSF46689">
    <property type="entry name" value="Homeodomain-like"/>
    <property type="match status" value="2"/>
</dbReference>
<feature type="domain" description="HTH araC/xylS-type" evidence="5">
    <location>
        <begin position="187"/>
        <end position="285"/>
    </location>
</feature>
<dbReference type="PROSITE" id="PS00041">
    <property type="entry name" value="HTH_ARAC_FAMILY_1"/>
    <property type="match status" value="1"/>
</dbReference>
<dbReference type="EMBL" id="BAAAZR010000043">
    <property type="protein sequence ID" value="GAA3838783.1"/>
    <property type="molecule type" value="Genomic_DNA"/>
</dbReference>
<protein>
    <submittedName>
        <fullName evidence="6">AraC family transcriptional regulator</fullName>
    </submittedName>
</protein>
<keyword evidence="1" id="KW-0805">Transcription regulation</keyword>
<dbReference type="InterPro" id="IPR037923">
    <property type="entry name" value="HTH-like"/>
</dbReference>
<keyword evidence="4" id="KW-0804">Transcription</keyword>
<keyword evidence="7" id="KW-1185">Reference proteome</keyword>
<evidence type="ECO:0000256" key="4">
    <source>
        <dbReference type="ARBA" id="ARBA00023163"/>
    </source>
</evidence>
<name>A0ABP7J9N8_9ACTN</name>
<evidence type="ECO:0000256" key="2">
    <source>
        <dbReference type="ARBA" id="ARBA00023125"/>
    </source>
</evidence>
<dbReference type="InterPro" id="IPR009057">
    <property type="entry name" value="Homeodomain-like_sf"/>
</dbReference>
<accession>A0ABP7J9N8</accession>
<dbReference type="PROSITE" id="PS01124">
    <property type="entry name" value="HTH_ARAC_FAMILY_2"/>
    <property type="match status" value="1"/>
</dbReference>
<sequence length="289" mass="32035">MAGDWSRYWRSADRPLEAMHAHFERHVYHRHSHETYSFGFTEEGAQSFTCRGAAYTSAAGMVMVFNPDDPHDGHATDEQGFTYRMVHIGPELVADVLAEAAGRKVGLPLFAEPVIAEPKLARGLLTLHEALLGGATSLRRDELLDSVVVAMARRASVRVPELGWSPEMVARGPAFDASPGRSNVETARVVREMLHDIDDREISAGDLASAAGRSRFAVYRSFQAVYGMAPSDYQRQLRLRSARRLLLQGHSLADIAAMTGFTDQSHLTRWFTRYFGVTPGEYRRAVTAG</sequence>
<keyword evidence="3" id="KW-0010">Activator</keyword>
<dbReference type="SMART" id="SM00342">
    <property type="entry name" value="HTH_ARAC"/>
    <property type="match status" value="1"/>
</dbReference>
<evidence type="ECO:0000256" key="3">
    <source>
        <dbReference type="ARBA" id="ARBA00023159"/>
    </source>
</evidence>
<organism evidence="6 7">
    <name type="scientific">Sphaerisporangium flaviroseum</name>
    <dbReference type="NCBI Taxonomy" id="509199"/>
    <lineage>
        <taxon>Bacteria</taxon>
        <taxon>Bacillati</taxon>
        <taxon>Actinomycetota</taxon>
        <taxon>Actinomycetes</taxon>
        <taxon>Streptosporangiales</taxon>
        <taxon>Streptosporangiaceae</taxon>
        <taxon>Sphaerisporangium</taxon>
    </lineage>
</organism>
<dbReference type="RefSeq" id="WP_344950924.1">
    <property type="nucleotide sequence ID" value="NZ_BAAAZR010000043.1"/>
</dbReference>
<dbReference type="InterPro" id="IPR050204">
    <property type="entry name" value="AraC_XylS_family_regulators"/>
</dbReference>
<evidence type="ECO:0000313" key="7">
    <source>
        <dbReference type="Proteomes" id="UP001500888"/>
    </source>
</evidence>
<dbReference type="Proteomes" id="UP001500888">
    <property type="component" value="Unassembled WGS sequence"/>
</dbReference>
<dbReference type="PANTHER" id="PTHR46796">
    <property type="entry name" value="HTH-TYPE TRANSCRIPTIONAL ACTIVATOR RHAS-RELATED"/>
    <property type="match status" value="1"/>
</dbReference>
<gene>
    <name evidence="6" type="ORF">GCM10022226_71290</name>
</gene>
<dbReference type="Pfam" id="PF12833">
    <property type="entry name" value="HTH_18"/>
    <property type="match status" value="1"/>
</dbReference>
<comment type="caution">
    <text evidence="6">The sequence shown here is derived from an EMBL/GenBank/DDBJ whole genome shotgun (WGS) entry which is preliminary data.</text>
</comment>
<proteinExistence type="predicted"/>
<keyword evidence="2" id="KW-0238">DNA-binding</keyword>
<evidence type="ECO:0000256" key="1">
    <source>
        <dbReference type="ARBA" id="ARBA00023015"/>
    </source>
</evidence>
<dbReference type="Gene3D" id="1.10.10.60">
    <property type="entry name" value="Homeodomain-like"/>
    <property type="match status" value="2"/>
</dbReference>
<dbReference type="InterPro" id="IPR018060">
    <property type="entry name" value="HTH_AraC"/>
</dbReference>